<reference evidence="5 6" key="1">
    <citation type="submission" date="2016-11" db="EMBL/GenBank/DDBJ databases">
        <authorList>
            <person name="Jaros S."/>
            <person name="Januszkiewicz K."/>
            <person name="Wedrychowicz H."/>
        </authorList>
    </citation>
    <scope>NUCLEOTIDE SEQUENCE [LARGE SCALE GENOMIC DNA]</scope>
    <source>
        <strain evidence="5 6">DSM 17459</strain>
    </source>
</reference>
<dbReference type="InterPro" id="IPR013785">
    <property type="entry name" value="Aldolase_TIM"/>
</dbReference>
<dbReference type="GO" id="GO:0008747">
    <property type="term" value="F:N-acetylneuraminate lyase activity"/>
    <property type="evidence" value="ECO:0007669"/>
    <property type="project" value="TreeGrafter"/>
</dbReference>
<dbReference type="InterPro" id="IPR002220">
    <property type="entry name" value="DapA-like"/>
</dbReference>
<dbReference type="GO" id="GO:0005829">
    <property type="term" value="C:cytosol"/>
    <property type="evidence" value="ECO:0007669"/>
    <property type="project" value="TreeGrafter"/>
</dbReference>
<organism evidence="5 6">
    <name type="scientific">Lactonifactor longoviformis DSM 17459</name>
    <dbReference type="NCBI Taxonomy" id="1122155"/>
    <lineage>
        <taxon>Bacteria</taxon>
        <taxon>Bacillati</taxon>
        <taxon>Bacillota</taxon>
        <taxon>Clostridia</taxon>
        <taxon>Eubacteriales</taxon>
        <taxon>Clostridiaceae</taxon>
        <taxon>Lactonifactor</taxon>
    </lineage>
</organism>
<gene>
    <name evidence="5" type="ORF">SAMN02745158_01431</name>
</gene>
<feature type="active site" description="Proton donor/acceptor" evidence="3">
    <location>
        <position position="133"/>
    </location>
</feature>
<evidence type="ECO:0000313" key="6">
    <source>
        <dbReference type="Proteomes" id="UP000184245"/>
    </source>
</evidence>
<comment type="similarity">
    <text evidence="2">Belongs to the DapA family.</text>
</comment>
<dbReference type="Proteomes" id="UP000184245">
    <property type="component" value="Unassembled WGS sequence"/>
</dbReference>
<keyword evidence="6" id="KW-1185">Reference proteome</keyword>
<evidence type="ECO:0000256" key="4">
    <source>
        <dbReference type="PIRSR" id="PIRSR001365-2"/>
    </source>
</evidence>
<accession>A0A1M4W142</accession>
<feature type="active site" description="Schiff-base intermediate with substrate" evidence="3">
    <location>
        <position position="161"/>
    </location>
</feature>
<dbReference type="SMART" id="SM01130">
    <property type="entry name" value="DHDPS"/>
    <property type="match status" value="1"/>
</dbReference>
<dbReference type="STRING" id="1122155.SAMN02745158_01431"/>
<dbReference type="RefSeq" id="WP_072850356.1">
    <property type="nucleotide sequence ID" value="NZ_FQVI01000005.1"/>
</dbReference>
<evidence type="ECO:0000256" key="2">
    <source>
        <dbReference type="PIRNR" id="PIRNR001365"/>
    </source>
</evidence>
<dbReference type="Pfam" id="PF00701">
    <property type="entry name" value="DHDPS"/>
    <property type="match status" value="1"/>
</dbReference>
<evidence type="ECO:0000256" key="1">
    <source>
        <dbReference type="ARBA" id="ARBA00023239"/>
    </source>
</evidence>
<dbReference type="PIRSF" id="PIRSF001365">
    <property type="entry name" value="DHDPS"/>
    <property type="match status" value="1"/>
</dbReference>
<protein>
    <submittedName>
        <fullName evidence="5">N-acetylneuraminate lyase</fullName>
    </submittedName>
</protein>
<proteinExistence type="inferred from homology"/>
<dbReference type="GO" id="GO:0019262">
    <property type="term" value="P:N-acetylneuraminate catabolic process"/>
    <property type="evidence" value="ECO:0007669"/>
    <property type="project" value="TreeGrafter"/>
</dbReference>
<name>A0A1M4W142_9CLOT</name>
<dbReference type="PANTHER" id="PTHR42849">
    <property type="entry name" value="N-ACETYLNEURAMINATE LYASE"/>
    <property type="match status" value="1"/>
</dbReference>
<evidence type="ECO:0000256" key="3">
    <source>
        <dbReference type="PIRSR" id="PIRSR001365-1"/>
    </source>
</evidence>
<dbReference type="SUPFAM" id="SSF51569">
    <property type="entry name" value="Aldolase"/>
    <property type="match status" value="1"/>
</dbReference>
<sequence>MQGIYTAIVTAFKEDGSVDEAGTRAVIRHSTDHCRADGIFVGGTMGERFKMTTKEVKDLLRIAADEASGKADLAANITALADEEILELAEEAHRLGYTAAALVPPVFHGYSQEEIVNHYLYIADHIPLPLLVYVIPSFSKVDFTEEMLVRLLEHPNIIGLKYTHNDYYLLDRVRVRCPEASIFTGFDDVLLHALLMGTDGAIGGTFNLTGAFAKKLYEAVKAGDYALALRYQRKINDVEDMLNETGLFPTIKAALACMEVPCGQLKRPSGPVTEAQIEQGKRICEYLKRNGG</sequence>
<evidence type="ECO:0000313" key="5">
    <source>
        <dbReference type="EMBL" id="SHE74865.1"/>
    </source>
</evidence>
<dbReference type="PANTHER" id="PTHR42849:SF1">
    <property type="entry name" value="N-ACETYLNEURAMINATE LYASE"/>
    <property type="match status" value="1"/>
</dbReference>
<dbReference type="EMBL" id="FQVI01000005">
    <property type="protein sequence ID" value="SHE74865.1"/>
    <property type="molecule type" value="Genomic_DNA"/>
</dbReference>
<dbReference type="CDD" id="cd00408">
    <property type="entry name" value="DHDPS-like"/>
    <property type="match status" value="1"/>
</dbReference>
<keyword evidence="1 2" id="KW-0456">Lyase</keyword>
<dbReference type="Gene3D" id="3.20.20.70">
    <property type="entry name" value="Aldolase class I"/>
    <property type="match status" value="1"/>
</dbReference>
<dbReference type="OrthoDB" id="9782828at2"/>
<feature type="binding site" evidence="4">
    <location>
        <position position="202"/>
    </location>
    <ligand>
        <name>pyruvate</name>
        <dbReference type="ChEBI" id="CHEBI:15361"/>
    </ligand>
</feature>
<dbReference type="AlphaFoldDB" id="A0A1M4W142"/>
<dbReference type="PRINTS" id="PR00146">
    <property type="entry name" value="DHPICSNTHASE"/>
</dbReference>